<feature type="compositionally biased region" description="Polar residues" evidence="1">
    <location>
        <begin position="1"/>
        <end position="12"/>
    </location>
</feature>
<dbReference type="EMBL" id="MG011689">
    <property type="protein sequence ID" value="AVK74713.1"/>
    <property type="molecule type" value="Genomic_DNA"/>
</dbReference>
<evidence type="ECO:0000256" key="1">
    <source>
        <dbReference type="SAM" id="MobiDB-lite"/>
    </source>
</evidence>
<feature type="region of interest" description="Disordered" evidence="1">
    <location>
        <begin position="47"/>
        <end position="91"/>
    </location>
</feature>
<accession>A0A2U7U8F6</accession>
<feature type="region of interest" description="Disordered" evidence="1">
    <location>
        <begin position="383"/>
        <end position="412"/>
    </location>
</feature>
<feature type="compositionally biased region" description="Low complexity" evidence="1">
    <location>
        <begin position="385"/>
        <end position="403"/>
    </location>
</feature>
<proteinExistence type="predicted"/>
<sequence>METTDTNPSSPSLAAVGTQERARPNKRPIDEIDQVIDCVINRSNDAHSDYESDVASDSGRSLTSAPRSKRARGDILAPDGSVLRAGGSDVEDDPTYRAQLLQLVASATNSRTTDLETGVGDLIDFYLVIGQPAVFREMIESVSTLLDDRLPLIIDNRGAFCGVRISGMEKSQTCYVRAQFSCDTAYVSAGAIATYGGLENCVRDATGTVVSTERMTRFHVLTKVMKACLGAIPKTMSLRVVKSARRDEIVFGCYDGPSSKRQDMACVPTVIAETSDVSGAAEGSGGEGATGVVEDDDDPTRWIVEMDCDHDALFSFSAELLRNAITPAVALSADDVTFTVKEPREQLRGGRPAPVRHAVLVVSVKGTGSYSKPFYATGPWEAEQQEATGTSSSTSSGAQPSPADSAASTPRSYTVGADADVSMSTELEGTLEQRYANVYDVKKMMGFLKGIRGTVYVTLGKDMPISIAHGNTQYRVEMVQAPKNPDAAATAATTANTAA</sequence>
<dbReference type="KEGG" id="vg:36843854"/>
<dbReference type="RefSeq" id="YP_009482982.1">
    <property type="nucleotide sequence ID" value="NC_037667.1"/>
</dbReference>
<protein>
    <submittedName>
        <fullName evidence="2">Uncharacterized protein</fullName>
    </submittedName>
</protein>
<evidence type="ECO:0000313" key="2">
    <source>
        <dbReference type="EMBL" id="AVK74713.1"/>
    </source>
</evidence>
<dbReference type="Proteomes" id="UP000248852">
    <property type="component" value="Segment"/>
</dbReference>
<organism evidence="2">
    <name type="scientific">Pandoravirus quercus</name>
    <dbReference type="NCBI Taxonomy" id="2107709"/>
    <lineage>
        <taxon>Viruses</taxon>
        <taxon>Pandoravirus</taxon>
    </lineage>
</organism>
<feature type="region of interest" description="Disordered" evidence="1">
    <location>
        <begin position="1"/>
        <end position="31"/>
    </location>
</feature>
<feature type="compositionally biased region" description="Basic and acidic residues" evidence="1">
    <location>
        <begin position="20"/>
        <end position="30"/>
    </location>
</feature>
<dbReference type="GeneID" id="36843854"/>
<reference evidence="2" key="1">
    <citation type="journal article" date="2018" name="Nat. Commun.">
        <title>Diversity and evolution of the emerging Pandoraviridae family.</title>
        <authorList>
            <person name="Legendre M."/>
            <person name="Fabre E."/>
            <person name="Poirot O."/>
            <person name="Jeudy S."/>
            <person name="Lartigue A."/>
            <person name="Alempic J.M."/>
            <person name="Beucher L."/>
            <person name="Philippe N."/>
            <person name="Bertaux L."/>
            <person name="Christo-Foroux E."/>
            <person name="Labadie K."/>
            <person name="Coute Y."/>
            <person name="Abergel C."/>
            <person name="Claverie J.M."/>
        </authorList>
    </citation>
    <scope>NUCLEOTIDE SEQUENCE [LARGE SCALE GENOMIC DNA]</scope>
    <source>
        <strain evidence="2">Quercus</strain>
    </source>
</reference>
<gene>
    <name evidence="2" type="ORF">pqer_cds_291</name>
</gene>
<name>A0A2U7U8F6_9VIRU</name>